<dbReference type="Pfam" id="PF01594">
    <property type="entry name" value="AI-2E_transport"/>
    <property type="match status" value="1"/>
</dbReference>
<feature type="transmembrane region" description="Helical" evidence="6">
    <location>
        <begin position="7"/>
        <end position="29"/>
    </location>
</feature>
<keyword evidence="3 6" id="KW-0812">Transmembrane</keyword>
<comment type="subcellular location">
    <subcellularLocation>
        <location evidence="1">Membrane</location>
        <topology evidence="1">Multi-pass membrane protein</topology>
    </subcellularLocation>
</comment>
<accession>A0A127QFR4</accession>
<evidence type="ECO:0000256" key="1">
    <source>
        <dbReference type="ARBA" id="ARBA00004141"/>
    </source>
</evidence>
<feature type="transmembrane region" description="Helical" evidence="6">
    <location>
        <begin position="96"/>
        <end position="121"/>
    </location>
</feature>
<evidence type="ECO:0000256" key="5">
    <source>
        <dbReference type="ARBA" id="ARBA00023136"/>
    </source>
</evidence>
<evidence type="ECO:0000256" key="4">
    <source>
        <dbReference type="ARBA" id="ARBA00022989"/>
    </source>
</evidence>
<dbReference type="PANTHER" id="PTHR21716:SF4">
    <property type="entry name" value="TRANSMEMBRANE PROTEIN 245"/>
    <property type="match status" value="1"/>
</dbReference>
<keyword evidence="4 6" id="KW-1133">Transmembrane helix</keyword>
<proteinExistence type="inferred from homology"/>
<comment type="similarity">
    <text evidence="2">Belongs to the autoinducer-2 exporter (AI-2E) (TC 2.A.86) family.</text>
</comment>
<sequence length="296" mass="32081">MGGRRSFSALLATICMGVSLVLPLLWLIVMVEKDLVVEYNTFQAYLKQSEHPIPGAITYFPWIGEYLQNWLEKHLADPVQLEQYLAQWLAQGAHQLLILFGGIGRNIAKLAFAMMTLFFFYRDGETVLHQIRGVLRSLVGERVDAYMSAAGHMSRAILLSVIVAAIVQGVIAAIGYWVVGIEAAALLGIATALASVIPLFGTALIWIPLSIGLLLNGHLWPGLGLIAWGILLIHPADNLIRPLLISNATKIPILFVMFGVLGGLAAFGLVGLFLGPVILAVAIAVWGEWIKSIDPA</sequence>
<keyword evidence="5 6" id="KW-0472">Membrane</keyword>
<dbReference type="PATRIC" id="fig|279058.18.peg.1084"/>
<reference evidence="7 8" key="1">
    <citation type="submission" date="2015-11" db="EMBL/GenBank/DDBJ databases">
        <title>Exploring the genomic traits of fungus-feeding bacterial genus Collimonas.</title>
        <authorList>
            <person name="Song C."/>
            <person name="Schmidt R."/>
            <person name="de Jager V."/>
            <person name="Krzyzanowska D."/>
            <person name="Jongedijk E."/>
            <person name="Cankar K."/>
            <person name="Beekwilder J."/>
            <person name="van Veen A."/>
            <person name="de Boer W."/>
            <person name="van Veen J.A."/>
            <person name="Garbeva P."/>
        </authorList>
    </citation>
    <scope>NUCLEOTIDE SEQUENCE [LARGE SCALE GENOMIC DNA]</scope>
    <source>
        <strain evidence="7 8">Ter282</strain>
    </source>
</reference>
<keyword evidence="8" id="KW-1185">Reference proteome</keyword>
<dbReference type="EMBL" id="CP013235">
    <property type="protein sequence ID" value="AMP08891.1"/>
    <property type="molecule type" value="Genomic_DNA"/>
</dbReference>
<organism evidence="7 8">
    <name type="scientific">Collimonas arenae</name>
    <dbReference type="NCBI Taxonomy" id="279058"/>
    <lineage>
        <taxon>Bacteria</taxon>
        <taxon>Pseudomonadati</taxon>
        <taxon>Pseudomonadota</taxon>
        <taxon>Betaproteobacteria</taxon>
        <taxon>Burkholderiales</taxon>
        <taxon>Oxalobacteraceae</taxon>
        <taxon>Collimonas</taxon>
    </lineage>
</organism>
<dbReference type="InterPro" id="IPR002549">
    <property type="entry name" value="AI-2E-like"/>
</dbReference>
<feature type="transmembrane region" description="Helical" evidence="6">
    <location>
        <begin position="185"/>
        <end position="206"/>
    </location>
</feature>
<evidence type="ECO:0000313" key="7">
    <source>
        <dbReference type="EMBL" id="AMP08891.1"/>
    </source>
</evidence>
<evidence type="ECO:0000256" key="2">
    <source>
        <dbReference type="ARBA" id="ARBA00009773"/>
    </source>
</evidence>
<feature type="transmembrane region" description="Helical" evidence="6">
    <location>
        <begin position="156"/>
        <end position="179"/>
    </location>
</feature>
<gene>
    <name evidence="7" type="ORF">CAter282_1096</name>
</gene>
<dbReference type="Proteomes" id="UP000071778">
    <property type="component" value="Chromosome"/>
</dbReference>
<dbReference type="PANTHER" id="PTHR21716">
    <property type="entry name" value="TRANSMEMBRANE PROTEIN"/>
    <property type="match status" value="1"/>
</dbReference>
<protein>
    <recommendedName>
        <fullName evidence="9">AI-2E family transporter</fullName>
    </recommendedName>
</protein>
<evidence type="ECO:0000256" key="6">
    <source>
        <dbReference type="SAM" id="Phobius"/>
    </source>
</evidence>
<dbReference type="AlphaFoldDB" id="A0A127QFR4"/>
<evidence type="ECO:0000313" key="8">
    <source>
        <dbReference type="Proteomes" id="UP000071778"/>
    </source>
</evidence>
<dbReference type="GO" id="GO:0016020">
    <property type="term" value="C:membrane"/>
    <property type="evidence" value="ECO:0007669"/>
    <property type="project" value="UniProtKB-SubCell"/>
</dbReference>
<feature type="transmembrane region" description="Helical" evidence="6">
    <location>
        <begin position="253"/>
        <end position="286"/>
    </location>
</feature>
<evidence type="ECO:0008006" key="9">
    <source>
        <dbReference type="Google" id="ProtNLM"/>
    </source>
</evidence>
<evidence type="ECO:0000256" key="3">
    <source>
        <dbReference type="ARBA" id="ARBA00022692"/>
    </source>
</evidence>
<feature type="transmembrane region" description="Helical" evidence="6">
    <location>
        <begin position="213"/>
        <end position="233"/>
    </location>
</feature>
<name>A0A127QFR4_9BURK</name>